<name>A0A814T3N0_ADIRI</name>
<feature type="transmembrane region" description="Helical" evidence="3">
    <location>
        <begin position="80"/>
        <end position="102"/>
    </location>
</feature>
<organism evidence="5 6">
    <name type="scientific">Adineta ricciae</name>
    <name type="common">Rotifer</name>
    <dbReference type="NCBI Taxonomy" id="249248"/>
    <lineage>
        <taxon>Eukaryota</taxon>
        <taxon>Metazoa</taxon>
        <taxon>Spiralia</taxon>
        <taxon>Gnathifera</taxon>
        <taxon>Rotifera</taxon>
        <taxon>Eurotatoria</taxon>
        <taxon>Bdelloidea</taxon>
        <taxon>Adinetida</taxon>
        <taxon>Adinetidae</taxon>
        <taxon>Adineta</taxon>
    </lineage>
</organism>
<dbReference type="OrthoDB" id="10033286at2759"/>
<dbReference type="EMBL" id="CAJNOJ010000122">
    <property type="protein sequence ID" value="CAF1156235.1"/>
    <property type="molecule type" value="Genomic_DNA"/>
</dbReference>
<dbReference type="InterPro" id="IPR053260">
    <property type="entry name" value="hnRNP"/>
</dbReference>
<keyword evidence="2" id="KW-0175">Coiled coil</keyword>
<comment type="caution">
    <text evidence="5">The sequence shown here is derived from an EMBL/GenBank/DDBJ whole genome shotgun (WGS) entry which is preliminary data.</text>
</comment>
<dbReference type="PROSITE" id="PS50102">
    <property type="entry name" value="RRM"/>
    <property type="match status" value="2"/>
</dbReference>
<proteinExistence type="predicted"/>
<reference evidence="5" key="1">
    <citation type="submission" date="2021-02" db="EMBL/GenBank/DDBJ databases">
        <authorList>
            <person name="Nowell W R."/>
        </authorList>
    </citation>
    <scope>NUCLEOTIDE SEQUENCE</scope>
</reference>
<feature type="coiled-coil region" evidence="2">
    <location>
        <begin position="231"/>
        <end position="258"/>
    </location>
</feature>
<keyword evidence="1" id="KW-0694">RNA-binding</keyword>
<dbReference type="GO" id="GO:0003723">
    <property type="term" value="F:RNA binding"/>
    <property type="evidence" value="ECO:0007669"/>
    <property type="project" value="UniProtKB-UniRule"/>
</dbReference>
<dbReference type="Proteomes" id="UP000663852">
    <property type="component" value="Unassembled WGS sequence"/>
</dbReference>
<keyword evidence="3" id="KW-0472">Membrane</keyword>
<keyword evidence="3" id="KW-0812">Transmembrane</keyword>
<protein>
    <recommendedName>
        <fullName evidence="4">RRM domain-containing protein</fullName>
    </recommendedName>
</protein>
<dbReference type="InterPro" id="IPR035979">
    <property type="entry name" value="RBD_domain_sf"/>
</dbReference>
<dbReference type="InterPro" id="IPR012677">
    <property type="entry name" value="Nucleotide-bd_a/b_plait_sf"/>
</dbReference>
<dbReference type="PANTHER" id="PTHR48035">
    <property type="entry name" value="HETEROGENEOUS NUCLEAR RIBONUCLEOPROTEIN 1"/>
    <property type="match status" value="1"/>
</dbReference>
<gene>
    <name evidence="5" type="ORF">EDS130_LOCUS22883</name>
</gene>
<evidence type="ECO:0000256" key="3">
    <source>
        <dbReference type="SAM" id="Phobius"/>
    </source>
</evidence>
<dbReference type="SMART" id="SM00360">
    <property type="entry name" value="RRM"/>
    <property type="match status" value="2"/>
</dbReference>
<evidence type="ECO:0000256" key="1">
    <source>
        <dbReference type="PROSITE-ProRule" id="PRU00176"/>
    </source>
</evidence>
<dbReference type="PANTHER" id="PTHR48035:SF2">
    <property type="entry name" value="RNA-BINDING REGION RNP-1 DOMAIN-CONTAINING PROTEIN"/>
    <property type="match status" value="1"/>
</dbReference>
<evidence type="ECO:0000259" key="4">
    <source>
        <dbReference type="PROSITE" id="PS50102"/>
    </source>
</evidence>
<evidence type="ECO:0000256" key="2">
    <source>
        <dbReference type="SAM" id="Coils"/>
    </source>
</evidence>
<feature type="domain" description="RRM" evidence="4">
    <location>
        <begin position="384"/>
        <end position="458"/>
    </location>
</feature>
<feature type="domain" description="RRM" evidence="4">
    <location>
        <begin position="284"/>
        <end position="391"/>
    </location>
</feature>
<evidence type="ECO:0000313" key="5">
    <source>
        <dbReference type="EMBL" id="CAF1156235.1"/>
    </source>
</evidence>
<dbReference type="SUPFAM" id="SSF54928">
    <property type="entry name" value="RNA-binding domain, RBD"/>
    <property type="match status" value="1"/>
</dbReference>
<dbReference type="InterPro" id="IPR000504">
    <property type="entry name" value="RRM_dom"/>
</dbReference>
<feature type="coiled-coil region" evidence="2">
    <location>
        <begin position="515"/>
        <end position="595"/>
    </location>
</feature>
<evidence type="ECO:0000313" key="6">
    <source>
        <dbReference type="Proteomes" id="UP000663852"/>
    </source>
</evidence>
<accession>A0A814T3N0</accession>
<dbReference type="AlphaFoldDB" id="A0A814T3N0"/>
<keyword evidence="3" id="KW-1133">Transmembrane helix</keyword>
<sequence length="598" mass="70008">MASTLQDLEVNELSSNIPRRSNKKIRKRKQLDSLLKFRPAKKRSDDILRSSEDELFLPEQKLSISRHTSRHSSLCKYSQCIISIFTLCTFLSICIGLIYANIQLKSHVQDLSVRINAMEKRYSETDLSDALITIEQLRNRLNMLEHWNLSLISNQLQKLQLNMLLNEKDILPSKSRNLERRRKFDANAHILNWNDEINSLRNQAQTVDYTAQFQGLKKNFVDLSSFVYISSNRTTKILTELELNLDELRNKLDDCQCISNSSLNSTTNVNDKQNEGELMSVKRRQLFVGVLDNKFWTNEKLRAYFIKHGTMNDNQYILDCQVMSYSEARFAGKSFAFIEFNDQACVDLCMSKRSQFHDEYGITIKRLLPDSITKCQRLISSPEIVIRLSSPDSLFTDENLRSYFGTYGTIRDLKILDEEDTAGICLITFDDVDSSDRVLLDVPHYLNEKLLSIHKYSTPEYVCSLSQYTYIDEKDAYRVRRWYPILRNLTDFVRPITVLYKTRYALTKYQFGEQIRASRENLNAKRESLVEVENAHNDVKQNCNQLRKVNENLRQQIADIQEKNEKMKADYEYQIEEQQRKNQELQDAISYLRDNSVA</sequence>
<dbReference type="Gene3D" id="3.30.70.330">
    <property type="match status" value="2"/>
</dbReference>